<dbReference type="InterPro" id="IPR011334">
    <property type="entry name" value="UDP-acyl_GlcNac_deAcase_C"/>
</dbReference>
<dbReference type="AlphaFoldDB" id="A0A0S3QSJ2"/>
<feature type="binding site" evidence="12">
    <location>
        <position position="74"/>
    </location>
    <ligand>
        <name>Zn(2+)</name>
        <dbReference type="ChEBI" id="CHEBI:29105"/>
    </ligand>
</feature>
<dbReference type="PANTHER" id="PTHR33694">
    <property type="entry name" value="UDP-3-O-ACYL-N-ACETYLGLUCOSAMINE DEACETYLASE 1, MITOCHONDRIAL-RELATED"/>
    <property type="match status" value="1"/>
</dbReference>
<dbReference type="STRING" id="1298851.TST_0504"/>
<gene>
    <name evidence="12 13" type="primary">lpxC</name>
    <name evidence="13" type="ORF">TST_0504</name>
</gene>
<comment type="pathway">
    <text evidence="3 12">Glycolipid biosynthesis; lipid IV(A) biosynthesis; lipid IV(A) from (3R)-3-hydroxytetradecanoyl-[acyl-carrier-protein] and UDP-N-acetyl-alpha-D-glucosamine: step 2/6.</text>
</comment>
<keyword evidence="9 12" id="KW-0862">Zinc</keyword>
<feature type="active site" description="Proton donor" evidence="12">
    <location>
        <position position="259"/>
    </location>
</feature>
<dbReference type="GO" id="GO:0046872">
    <property type="term" value="F:metal ion binding"/>
    <property type="evidence" value="ECO:0007669"/>
    <property type="project" value="UniProtKB-KW"/>
</dbReference>
<dbReference type="Proteomes" id="UP000063234">
    <property type="component" value="Chromosome"/>
</dbReference>
<dbReference type="EC" id="3.5.1.108" evidence="4 12"/>
<dbReference type="Pfam" id="PF03331">
    <property type="entry name" value="LpxC"/>
    <property type="match status" value="1"/>
</dbReference>
<dbReference type="UniPathway" id="UPA00359">
    <property type="reaction ID" value="UER00478"/>
</dbReference>
<sequence>MERKTLRNKLEIEGFGIHTGKLTRMKIHPAVNDGGAIVFKKGKIEIKASPYNVTDVRFATVIGKEGEHIRTVEHLMSALYGCGITDAVIEVEGEEIPIMDGSSKEFVELIKKVGIESLGRERRVLKAVKPFRVEENGGYVEIEPINDDCMIVECAISYDHPYLDYQDFSMTFSPEEYEREVAPARTYCFYEQIAHLLKSGLGRGGNYRNVVVIGKDGVLNGPPRFEDEPVRHKVLDLIGDMALSGCFILGKIKAYKSGHALHNKFLREFLSSDCYEILQGTGIAI</sequence>
<evidence type="ECO:0000256" key="5">
    <source>
        <dbReference type="ARBA" id="ARBA00022516"/>
    </source>
</evidence>
<dbReference type="PATRIC" id="fig|1298851.3.peg.523"/>
<protein>
    <recommendedName>
        <fullName evidence="4 12">UDP-3-O-acyl-N-acetylglucosamine deacetylase</fullName>
        <shortName evidence="12">UDP-3-O-acyl-GlcNAc deacetylase</shortName>
        <ecNumber evidence="4 12">3.5.1.108</ecNumber>
    </recommendedName>
    <alternativeName>
        <fullName evidence="12">UDP-3-O-[R-3-hydroxymyristoyl]-N-acetylglucosamine deacetylase</fullName>
    </alternativeName>
</protein>
<organism evidence="13 14">
    <name type="scientific">Thermosulfidibacter takaii (strain DSM 17441 / JCM 13301 / NBRC 103674 / ABI70S6)</name>
    <dbReference type="NCBI Taxonomy" id="1298851"/>
    <lineage>
        <taxon>Bacteria</taxon>
        <taxon>Pseudomonadati</taxon>
        <taxon>Thermosulfidibacterota</taxon>
        <taxon>Thermosulfidibacteria</taxon>
        <taxon>Thermosulfidibacterales</taxon>
        <taxon>Thermosulfidibacteraceae</taxon>
    </lineage>
</organism>
<proteinExistence type="inferred from homology"/>
<evidence type="ECO:0000256" key="10">
    <source>
        <dbReference type="ARBA" id="ARBA00023098"/>
    </source>
</evidence>
<dbReference type="Gene3D" id="3.30.230.20">
    <property type="entry name" value="lpxc deacetylase, domain 1"/>
    <property type="match status" value="1"/>
</dbReference>
<comment type="similarity">
    <text evidence="12">Belongs to the LpxC family.</text>
</comment>
<dbReference type="OrthoDB" id="9772788at2"/>
<evidence type="ECO:0000256" key="4">
    <source>
        <dbReference type="ARBA" id="ARBA00012745"/>
    </source>
</evidence>
<dbReference type="RefSeq" id="WP_068549233.1">
    <property type="nucleotide sequence ID" value="NZ_AP013035.1"/>
</dbReference>
<keyword evidence="6 12" id="KW-0441">Lipid A biosynthesis</keyword>
<dbReference type="GO" id="GO:0009245">
    <property type="term" value="P:lipid A biosynthetic process"/>
    <property type="evidence" value="ECO:0007669"/>
    <property type="project" value="UniProtKB-UniRule"/>
</dbReference>
<dbReference type="KEGG" id="ttk:TST_0504"/>
<dbReference type="Gene3D" id="3.30.1700.10">
    <property type="entry name" value="lpxc deacetylase, domain 2"/>
    <property type="match status" value="1"/>
</dbReference>
<reference evidence="14" key="1">
    <citation type="journal article" date="2018" name="Science">
        <title>A primordial and reversible TCA cycle in a facultatively chemolithoautotrophic thermophile.</title>
        <authorList>
            <person name="Nunoura T."/>
            <person name="Chikaraishi Y."/>
            <person name="Izaki R."/>
            <person name="Suwa T."/>
            <person name="Sato T."/>
            <person name="Harada T."/>
            <person name="Mori K."/>
            <person name="Kato Y."/>
            <person name="Miyazaki M."/>
            <person name="Shimamura S."/>
            <person name="Yanagawa K."/>
            <person name="Shuto A."/>
            <person name="Ohkouchi N."/>
            <person name="Fujita N."/>
            <person name="Takaki Y."/>
            <person name="Atomi H."/>
            <person name="Takai K."/>
        </authorList>
    </citation>
    <scope>NUCLEOTIDE SEQUENCE [LARGE SCALE GENOMIC DNA]</scope>
    <source>
        <strain evidence="14">DSM 17441 / JCM 13301 / NBRC 103674 / ABI70S6</strain>
    </source>
</reference>
<dbReference type="EMBL" id="AP013035">
    <property type="protein sequence ID" value="BAT71311.1"/>
    <property type="molecule type" value="Genomic_DNA"/>
</dbReference>
<dbReference type="InterPro" id="IPR004463">
    <property type="entry name" value="UDP-acyl_GlcNac_deAcase"/>
</dbReference>
<evidence type="ECO:0000256" key="9">
    <source>
        <dbReference type="ARBA" id="ARBA00022833"/>
    </source>
</evidence>
<dbReference type="InterPro" id="IPR015870">
    <property type="entry name" value="UDP-acyl_N-AcGlcN_deAcase_N"/>
</dbReference>
<keyword evidence="14" id="KW-1185">Reference proteome</keyword>
<evidence type="ECO:0000256" key="3">
    <source>
        <dbReference type="ARBA" id="ARBA00005002"/>
    </source>
</evidence>
<keyword evidence="5 12" id="KW-0444">Lipid biosynthesis</keyword>
<dbReference type="NCBIfam" id="TIGR00325">
    <property type="entry name" value="lpxC"/>
    <property type="match status" value="1"/>
</dbReference>
<dbReference type="GO" id="GO:0103117">
    <property type="term" value="F:UDP-3-O-acyl-N-acetylglucosamine deacetylase activity"/>
    <property type="evidence" value="ECO:0007669"/>
    <property type="project" value="UniProtKB-UniRule"/>
</dbReference>
<keyword evidence="7 12" id="KW-0479">Metal-binding</keyword>
<name>A0A0S3QSJ2_THET7</name>
<evidence type="ECO:0000256" key="8">
    <source>
        <dbReference type="ARBA" id="ARBA00022801"/>
    </source>
</evidence>
<evidence type="ECO:0000256" key="11">
    <source>
        <dbReference type="ARBA" id="ARBA00024535"/>
    </source>
</evidence>
<dbReference type="InterPro" id="IPR020568">
    <property type="entry name" value="Ribosomal_Su5_D2-typ_SF"/>
</dbReference>
<evidence type="ECO:0000313" key="13">
    <source>
        <dbReference type="EMBL" id="BAT71311.1"/>
    </source>
</evidence>
<comment type="function">
    <text evidence="2 12">Catalyzes the hydrolysis of UDP-3-O-myristoyl-N-acetylglucosamine to form UDP-3-O-myristoylglucosamine and acetate, the committed step in lipid A biosynthesis.</text>
</comment>
<comment type="catalytic activity">
    <reaction evidence="11 12">
        <text>a UDP-3-O-[(3R)-3-hydroxyacyl]-N-acetyl-alpha-D-glucosamine + H2O = a UDP-3-O-[(3R)-3-hydroxyacyl]-alpha-D-glucosamine + acetate</text>
        <dbReference type="Rhea" id="RHEA:67816"/>
        <dbReference type="ChEBI" id="CHEBI:15377"/>
        <dbReference type="ChEBI" id="CHEBI:30089"/>
        <dbReference type="ChEBI" id="CHEBI:137740"/>
        <dbReference type="ChEBI" id="CHEBI:173225"/>
        <dbReference type="EC" id="3.5.1.108"/>
    </reaction>
</comment>
<comment type="cofactor">
    <cofactor evidence="1 12">
        <name>Zn(2+)</name>
        <dbReference type="ChEBI" id="CHEBI:29105"/>
    </cofactor>
</comment>
<evidence type="ECO:0000256" key="6">
    <source>
        <dbReference type="ARBA" id="ARBA00022556"/>
    </source>
</evidence>
<dbReference type="PANTHER" id="PTHR33694:SF1">
    <property type="entry name" value="UDP-3-O-ACYL-N-ACETYLGLUCOSAMINE DEACETYLASE 1, MITOCHONDRIAL-RELATED"/>
    <property type="match status" value="1"/>
</dbReference>
<evidence type="ECO:0000256" key="7">
    <source>
        <dbReference type="ARBA" id="ARBA00022723"/>
    </source>
</evidence>
<accession>A0A0S3QSJ2</accession>
<dbReference type="HAMAP" id="MF_00388">
    <property type="entry name" value="LpxC"/>
    <property type="match status" value="1"/>
</dbReference>
<evidence type="ECO:0000256" key="2">
    <source>
        <dbReference type="ARBA" id="ARBA00002923"/>
    </source>
</evidence>
<dbReference type="GO" id="GO:0016020">
    <property type="term" value="C:membrane"/>
    <property type="evidence" value="ECO:0007669"/>
    <property type="project" value="GOC"/>
</dbReference>
<feature type="binding site" evidence="12">
    <location>
        <position position="232"/>
    </location>
    <ligand>
        <name>Zn(2+)</name>
        <dbReference type="ChEBI" id="CHEBI:29105"/>
    </ligand>
</feature>
<evidence type="ECO:0000256" key="12">
    <source>
        <dbReference type="HAMAP-Rule" id="MF_00388"/>
    </source>
</evidence>
<keyword evidence="10 12" id="KW-0443">Lipid metabolism</keyword>
<evidence type="ECO:0000256" key="1">
    <source>
        <dbReference type="ARBA" id="ARBA00001947"/>
    </source>
</evidence>
<feature type="binding site" evidence="12">
    <location>
        <position position="236"/>
    </location>
    <ligand>
        <name>Zn(2+)</name>
        <dbReference type="ChEBI" id="CHEBI:29105"/>
    </ligand>
</feature>
<evidence type="ECO:0000313" key="14">
    <source>
        <dbReference type="Proteomes" id="UP000063234"/>
    </source>
</evidence>
<keyword evidence="8 12" id="KW-0378">Hydrolase</keyword>
<dbReference type="SUPFAM" id="SSF54211">
    <property type="entry name" value="Ribosomal protein S5 domain 2-like"/>
    <property type="match status" value="2"/>
</dbReference>